<proteinExistence type="predicted"/>
<dbReference type="Proteomes" id="UP000242501">
    <property type="component" value="Unassembled WGS sequence"/>
</dbReference>
<sequence>MKNSGIWAVLAVVIGIQGCQLHQSNEQKQALASQQNQSFAMTPEQFRTALNQQITLDQPTVLTTFKPFVINSQFFMVDHIEGQQITLEGKVNSDGQLTLVRYRSHLVDEKSLMVAMTLIKDTAKILPTTLATKDKEYWIEQVMEEAVASPESFAEKEVQRGIVYSASSLPNGVFEVSYRVLN</sequence>
<dbReference type="RefSeq" id="WP_092746625.1">
    <property type="nucleotide sequence ID" value="NZ_FMYL01000001.1"/>
</dbReference>
<dbReference type="PROSITE" id="PS51257">
    <property type="entry name" value="PROKAR_LIPOPROTEIN"/>
    <property type="match status" value="1"/>
</dbReference>
<evidence type="ECO:0000313" key="2">
    <source>
        <dbReference type="Proteomes" id="UP000242501"/>
    </source>
</evidence>
<reference evidence="2" key="1">
    <citation type="submission" date="2016-09" db="EMBL/GenBank/DDBJ databases">
        <authorList>
            <person name="Varghese N."/>
            <person name="Submissions S."/>
        </authorList>
    </citation>
    <scope>NUCLEOTIDE SEQUENCE [LARGE SCALE GENOMIC DNA]</scope>
    <source>
        <strain evidence="2">ANC 4422</strain>
    </source>
</reference>
<evidence type="ECO:0000313" key="1">
    <source>
        <dbReference type="EMBL" id="SDB82796.1"/>
    </source>
</evidence>
<protein>
    <submittedName>
        <fullName evidence="1">Uncharacterized protein</fullName>
    </submittedName>
</protein>
<gene>
    <name evidence="1" type="ORF">SAMN05421733_101375</name>
</gene>
<dbReference type="AlphaFoldDB" id="A0A1G6GNM6"/>
<organism evidence="1 2">
    <name type="scientific">Acinetobacter boissieri</name>
    <dbReference type="NCBI Taxonomy" id="1219383"/>
    <lineage>
        <taxon>Bacteria</taxon>
        <taxon>Pseudomonadati</taxon>
        <taxon>Pseudomonadota</taxon>
        <taxon>Gammaproteobacteria</taxon>
        <taxon>Moraxellales</taxon>
        <taxon>Moraxellaceae</taxon>
        <taxon>Acinetobacter</taxon>
    </lineage>
</organism>
<dbReference type="EMBL" id="FMYL01000001">
    <property type="protein sequence ID" value="SDB82796.1"/>
    <property type="molecule type" value="Genomic_DNA"/>
</dbReference>
<name>A0A1G6GNM6_9GAMM</name>
<accession>A0A1G6GNM6</accession>
<keyword evidence="2" id="KW-1185">Reference proteome</keyword>